<feature type="transmembrane region" description="Helical" evidence="10">
    <location>
        <begin position="719"/>
        <end position="742"/>
    </location>
</feature>
<dbReference type="InterPro" id="IPR004648">
    <property type="entry name" value="Oligpept_transpt"/>
</dbReference>
<sequence>MAVERKEAIANAELEPGLGDRSDATEKDDSKAPHSINICSLLLITTAADSSVGEILRAAGIDTEDDDPTEAVLTARMWVLGIGFCIVVSGLNTLYTLRNPSITISSAVVLLLAYPLGKLWEKAIPSWNVPLGAWSFNLNPGPFNKKEHILVYVMSNLSIYVRLGADVLTEQQMFFGYKAGWGFQILMTLAGFFVGLSLAGIFRSLVVLPHELVWPGLLGTSALTSTLHGSKEKDAQAIESFGYTTWKISRYAFFSLVFCTSFCWYWFPDFIFPALSYFAFPCWIAPKNTVVNQLFGMKSGMGLLPLTFDWSQISYVGSPLVVPSWAIVNVFGALVFWIWIVAVACYYTNTWYSAYLPFQSSSVFDNTGSTYSASKIVKKASRYQLDVAKYEAYSPVFMPVTYALNMFGLSFATLTSLVVWMFLEKRQEIADAMRRVRHKFVTGNLKEIFAPDNSPNAEVPMWWYLCTTLLALFLAIFSVEYWGVELRWYGALLACAVALFFFSPLALVYATANQKINIDIFCRIVAGFVFEGRVLANIWFFNLGYVTTIKGLYFCQDMKLGIYFNIPPRKLFIAQCGGIIVGTLSSVCVLNWGLGNIEGVCTTDAVNGFSCPFSRTHFNTSLIWGAIGPRRFFNNKIGYHSLLYFFIIGAVLPVIVFIARRRYPKNVILQKFHVPLFLGGLNYLPPATGTTYGSWALVGLAFGWIIRKRLYAWWYKYNFVLSAALDSSVSVAGVVIFFAIFFSGASSHFSWWGTKVYKLYIHLTRASTVTHCIYASSMLYSYIAQHSATAALYATFNAPKEVRQSRQYRALWKQREDRPFEENMVRHARIRSSSVMYIPIESNGIPESW</sequence>
<protein>
    <submittedName>
        <fullName evidence="11">OPT oligopeptide transporter protein-domain-containing protein</fullName>
    </submittedName>
</protein>
<dbReference type="PANTHER" id="PTHR22601">
    <property type="entry name" value="ISP4 LIKE PROTEIN"/>
    <property type="match status" value="1"/>
</dbReference>
<evidence type="ECO:0000256" key="1">
    <source>
        <dbReference type="ARBA" id="ARBA00004141"/>
    </source>
</evidence>
<feature type="transmembrane region" description="Helical" evidence="10">
    <location>
        <begin position="325"/>
        <end position="347"/>
    </location>
</feature>
<reference evidence="11 12" key="1">
    <citation type="submission" date="2019-04" db="EMBL/GenBank/DDBJ databases">
        <title>Fungal friends and foes A comparative genomics study of 23 Aspergillus species from section Flavi.</title>
        <authorList>
            <consortium name="DOE Joint Genome Institute"/>
            <person name="Kjaerbolling I."/>
            <person name="Vesth T.C."/>
            <person name="Frisvad J.C."/>
            <person name="Nybo J.L."/>
            <person name="Theobald S."/>
            <person name="Kildgaard S."/>
            <person name="Petersen T.I."/>
            <person name="Kuo A."/>
            <person name="Sato A."/>
            <person name="Lyhne E.K."/>
            <person name="Kogle M.E."/>
            <person name="Wiebenga A."/>
            <person name="Kun R.S."/>
            <person name="Lubbers R.J."/>
            <person name="Makela M.R."/>
            <person name="Barry K."/>
            <person name="Chovatia M."/>
            <person name="Clum A."/>
            <person name="Daum C."/>
            <person name="Haridas S."/>
            <person name="He G."/>
            <person name="LaButti K."/>
            <person name="Lipzen A."/>
            <person name="Mondo S."/>
            <person name="Pangilinan J."/>
            <person name="Riley R."/>
            <person name="Salamov A."/>
            <person name="Simmons B.A."/>
            <person name="Magnuson J.K."/>
            <person name="Henrissat B."/>
            <person name="Mortensen U.H."/>
            <person name="Larsen T.O."/>
            <person name="De vries R.P."/>
            <person name="Grigoriev I.V."/>
            <person name="Machida M."/>
            <person name="Baker S.E."/>
            <person name="Andersen M.R."/>
        </authorList>
    </citation>
    <scope>NUCLEOTIDE SEQUENCE [LARGE SCALE GENOMIC DNA]</scope>
    <source>
        <strain evidence="11 12">CBS 117635</strain>
    </source>
</reference>
<feature type="transmembrane region" description="Helical" evidence="10">
    <location>
        <begin position="181"/>
        <end position="206"/>
    </location>
</feature>
<feature type="transmembrane region" description="Helical" evidence="10">
    <location>
        <begin position="402"/>
        <end position="423"/>
    </location>
</feature>
<comment type="similarity">
    <text evidence="2">Belongs to the oligopeptide OPT transporter family.</text>
</comment>
<dbReference type="Pfam" id="PF03169">
    <property type="entry name" value="OPT"/>
    <property type="match status" value="1"/>
</dbReference>
<keyword evidence="6" id="KW-0653">Protein transport</keyword>
<evidence type="ECO:0000256" key="3">
    <source>
        <dbReference type="ARBA" id="ARBA00022448"/>
    </source>
</evidence>
<evidence type="ECO:0000256" key="4">
    <source>
        <dbReference type="ARBA" id="ARBA00022692"/>
    </source>
</evidence>
<evidence type="ECO:0000256" key="7">
    <source>
        <dbReference type="ARBA" id="ARBA00022989"/>
    </source>
</evidence>
<dbReference type="GO" id="GO:0015031">
    <property type="term" value="P:protein transport"/>
    <property type="evidence" value="ECO:0007669"/>
    <property type="project" value="UniProtKB-KW"/>
</dbReference>
<dbReference type="GO" id="GO:0016020">
    <property type="term" value="C:membrane"/>
    <property type="evidence" value="ECO:0007669"/>
    <property type="project" value="UniProtKB-SubCell"/>
</dbReference>
<keyword evidence="5" id="KW-0571">Peptide transport</keyword>
<dbReference type="EMBL" id="ML732765">
    <property type="protein sequence ID" value="KAB8279101.1"/>
    <property type="molecule type" value="Genomic_DNA"/>
</dbReference>
<keyword evidence="3" id="KW-0813">Transport</keyword>
<feature type="compositionally biased region" description="Basic and acidic residues" evidence="9">
    <location>
        <begin position="18"/>
        <end position="31"/>
    </location>
</feature>
<feature type="transmembrane region" description="Helical" evidence="10">
    <location>
        <begin position="251"/>
        <end position="267"/>
    </location>
</feature>
<evidence type="ECO:0000256" key="9">
    <source>
        <dbReference type="SAM" id="MobiDB-lite"/>
    </source>
</evidence>
<evidence type="ECO:0000256" key="5">
    <source>
        <dbReference type="ARBA" id="ARBA00022856"/>
    </source>
</evidence>
<feature type="transmembrane region" description="Helical" evidence="10">
    <location>
        <begin position="75"/>
        <end position="95"/>
    </location>
</feature>
<feature type="region of interest" description="Disordered" evidence="9">
    <location>
        <begin position="1"/>
        <end position="31"/>
    </location>
</feature>
<comment type="subcellular location">
    <subcellularLocation>
        <location evidence="1">Membrane</location>
        <topology evidence="1">Multi-pass membrane protein</topology>
    </subcellularLocation>
</comment>
<feature type="transmembrane region" description="Helical" evidence="10">
    <location>
        <begin position="572"/>
        <end position="594"/>
    </location>
</feature>
<keyword evidence="8 10" id="KW-0472">Membrane</keyword>
<feature type="transmembrane region" description="Helical" evidence="10">
    <location>
        <begin position="489"/>
        <end position="512"/>
    </location>
</feature>
<keyword evidence="4 10" id="KW-0812">Transmembrane</keyword>
<dbReference type="GO" id="GO:0035673">
    <property type="term" value="F:oligopeptide transmembrane transporter activity"/>
    <property type="evidence" value="ECO:0007669"/>
    <property type="project" value="InterPro"/>
</dbReference>
<evidence type="ECO:0000256" key="2">
    <source>
        <dbReference type="ARBA" id="ARBA00008807"/>
    </source>
</evidence>
<feature type="transmembrane region" description="Helical" evidence="10">
    <location>
        <begin position="532"/>
        <end position="552"/>
    </location>
</feature>
<proteinExistence type="inferred from homology"/>
<accession>A0A5N6JJL2</accession>
<name>A0A5N6JJL2_9EURO</name>
<evidence type="ECO:0000256" key="8">
    <source>
        <dbReference type="ARBA" id="ARBA00023136"/>
    </source>
</evidence>
<evidence type="ECO:0000313" key="11">
    <source>
        <dbReference type="EMBL" id="KAB8279101.1"/>
    </source>
</evidence>
<dbReference type="AlphaFoldDB" id="A0A5N6JJL2"/>
<keyword evidence="12" id="KW-1185">Reference proteome</keyword>
<evidence type="ECO:0000256" key="6">
    <source>
        <dbReference type="ARBA" id="ARBA00022927"/>
    </source>
</evidence>
<feature type="transmembrane region" description="Helical" evidence="10">
    <location>
        <begin position="637"/>
        <end position="659"/>
    </location>
</feature>
<dbReference type="Proteomes" id="UP000326289">
    <property type="component" value="Unassembled WGS sequence"/>
</dbReference>
<evidence type="ECO:0000313" key="12">
    <source>
        <dbReference type="Proteomes" id="UP000326289"/>
    </source>
</evidence>
<feature type="transmembrane region" description="Helical" evidence="10">
    <location>
        <begin position="690"/>
        <end position="707"/>
    </location>
</feature>
<gene>
    <name evidence="11" type="ORF">BDV30DRAFT_247742</name>
</gene>
<dbReference type="InterPro" id="IPR004813">
    <property type="entry name" value="OPT"/>
</dbReference>
<feature type="transmembrane region" description="Helical" evidence="10">
    <location>
        <begin position="461"/>
        <end position="482"/>
    </location>
</feature>
<dbReference type="NCBIfam" id="TIGR00728">
    <property type="entry name" value="OPT_sfam"/>
    <property type="match status" value="1"/>
</dbReference>
<organism evidence="11 12">
    <name type="scientific">Aspergillus minisclerotigenes</name>
    <dbReference type="NCBI Taxonomy" id="656917"/>
    <lineage>
        <taxon>Eukaryota</taxon>
        <taxon>Fungi</taxon>
        <taxon>Dikarya</taxon>
        <taxon>Ascomycota</taxon>
        <taxon>Pezizomycotina</taxon>
        <taxon>Eurotiomycetes</taxon>
        <taxon>Eurotiomycetidae</taxon>
        <taxon>Eurotiales</taxon>
        <taxon>Aspergillaceae</taxon>
        <taxon>Aspergillus</taxon>
        <taxon>Aspergillus subgen. Circumdati</taxon>
    </lineage>
</organism>
<evidence type="ECO:0000256" key="10">
    <source>
        <dbReference type="SAM" id="Phobius"/>
    </source>
</evidence>
<dbReference type="NCBIfam" id="TIGR00727">
    <property type="entry name" value="ISP4_OPT"/>
    <property type="match status" value="1"/>
</dbReference>
<keyword evidence="7 10" id="KW-1133">Transmembrane helix</keyword>